<dbReference type="Proteomes" id="UP001160148">
    <property type="component" value="Unassembled WGS sequence"/>
</dbReference>
<name>A0AAV0Y5W8_9HEMI</name>
<protein>
    <submittedName>
        <fullName evidence="1">Uncharacterized protein</fullName>
    </submittedName>
</protein>
<evidence type="ECO:0000313" key="2">
    <source>
        <dbReference type="Proteomes" id="UP001160148"/>
    </source>
</evidence>
<keyword evidence="2" id="KW-1185">Reference proteome</keyword>
<accession>A0AAV0Y5W8</accession>
<gene>
    <name evidence="1" type="ORF">MEUPH1_LOCUS28541</name>
</gene>
<reference evidence="1 2" key="1">
    <citation type="submission" date="2023-01" db="EMBL/GenBank/DDBJ databases">
        <authorList>
            <person name="Whitehead M."/>
        </authorList>
    </citation>
    <scope>NUCLEOTIDE SEQUENCE [LARGE SCALE GENOMIC DNA]</scope>
</reference>
<comment type="caution">
    <text evidence="1">The sequence shown here is derived from an EMBL/GenBank/DDBJ whole genome shotgun (WGS) entry which is preliminary data.</text>
</comment>
<proteinExistence type="predicted"/>
<evidence type="ECO:0000313" key="1">
    <source>
        <dbReference type="EMBL" id="CAI6374982.1"/>
    </source>
</evidence>
<sequence length="177" mass="19964">MKKASSYYRTKRRKIQNELELLGNWSSDDLATEPDTDCVIKPFSTEIPIAHDDQNLNSLYQINVKNADSSLNTLHTQLHFLSPELSCNVINNIPIDVNSNTHINSKEESLEESIQQSLGQWAVNCNVPQNTVNKLLTILKFETPLTFLPKDCRTLLKSGSSKVINIREVKPGLKKVS</sequence>
<organism evidence="1 2">
    <name type="scientific">Macrosiphum euphorbiae</name>
    <name type="common">potato aphid</name>
    <dbReference type="NCBI Taxonomy" id="13131"/>
    <lineage>
        <taxon>Eukaryota</taxon>
        <taxon>Metazoa</taxon>
        <taxon>Ecdysozoa</taxon>
        <taxon>Arthropoda</taxon>
        <taxon>Hexapoda</taxon>
        <taxon>Insecta</taxon>
        <taxon>Pterygota</taxon>
        <taxon>Neoptera</taxon>
        <taxon>Paraneoptera</taxon>
        <taxon>Hemiptera</taxon>
        <taxon>Sternorrhyncha</taxon>
        <taxon>Aphidomorpha</taxon>
        <taxon>Aphidoidea</taxon>
        <taxon>Aphididae</taxon>
        <taxon>Macrosiphini</taxon>
        <taxon>Macrosiphum</taxon>
    </lineage>
</organism>
<dbReference type="EMBL" id="CARXXK010001250">
    <property type="protein sequence ID" value="CAI6374982.1"/>
    <property type="molecule type" value="Genomic_DNA"/>
</dbReference>
<dbReference type="AlphaFoldDB" id="A0AAV0Y5W8"/>